<keyword evidence="2" id="KW-1185">Reference proteome</keyword>
<accession>A0A6G1EEE7</accession>
<reference evidence="1 2" key="1">
    <citation type="submission" date="2019-11" db="EMBL/GenBank/DDBJ databases">
        <title>Whole genome sequence of Oryza granulata.</title>
        <authorList>
            <person name="Li W."/>
        </authorList>
    </citation>
    <scope>NUCLEOTIDE SEQUENCE [LARGE SCALE GENOMIC DNA]</scope>
    <source>
        <strain evidence="2">cv. Menghai</strain>
        <tissue evidence="1">Leaf</tissue>
    </source>
</reference>
<dbReference type="Proteomes" id="UP000479710">
    <property type="component" value="Unassembled WGS sequence"/>
</dbReference>
<dbReference type="AlphaFoldDB" id="A0A6G1EEE7"/>
<proteinExistence type="predicted"/>
<comment type="caution">
    <text evidence="1">The sequence shown here is derived from an EMBL/GenBank/DDBJ whole genome shotgun (WGS) entry which is preliminary data.</text>
</comment>
<dbReference type="EMBL" id="SPHZ02000004">
    <property type="protein sequence ID" value="KAF0922313.1"/>
    <property type="molecule type" value="Genomic_DNA"/>
</dbReference>
<protein>
    <submittedName>
        <fullName evidence="1">Uncharacterized protein</fullName>
    </submittedName>
</protein>
<gene>
    <name evidence="1" type="ORF">E2562_031805</name>
</gene>
<organism evidence="1 2">
    <name type="scientific">Oryza meyeriana var. granulata</name>
    <dbReference type="NCBI Taxonomy" id="110450"/>
    <lineage>
        <taxon>Eukaryota</taxon>
        <taxon>Viridiplantae</taxon>
        <taxon>Streptophyta</taxon>
        <taxon>Embryophyta</taxon>
        <taxon>Tracheophyta</taxon>
        <taxon>Spermatophyta</taxon>
        <taxon>Magnoliopsida</taxon>
        <taxon>Liliopsida</taxon>
        <taxon>Poales</taxon>
        <taxon>Poaceae</taxon>
        <taxon>BOP clade</taxon>
        <taxon>Oryzoideae</taxon>
        <taxon>Oryzeae</taxon>
        <taxon>Oryzinae</taxon>
        <taxon>Oryza</taxon>
        <taxon>Oryza meyeriana</taxon>
    </lineage>
</organism>
<evidence type="ECO:0000313" key="1">
    <source>
        <dbReference type="EMBL" id="KAF0922313.1"/>
    </source>
</evidence>
<evidence type="ECO:0000313" key="2">
    <source>
        <dbReference type="Proteomes" id="UP000479710"/>
    </source>
</evidence>
<sequence>MAVEAVAASVRSWAARFDGRGARTPPLQPPPATDRELVVVTRDREFGTQCWLDGIERERRGGLAELAPLNELIEPIMLRIRKTGKLDDTQERI</sequence>
<name>A0A6G1EEE7_9ORYZ</name>